<sequence length="63" mass="7140">MYGLRADRPTNDDSRNLKSSLESYLFPKSNLSAVFVQTCGALCIQKLPRIREKPSFTSLSWTT</sequence>
<reference evidence="1 2" key="1">
    <citation type="submission" date="2014-03" db="EMBL/GenBank/DDBJ databases">
        <title>Draft genome of the hookworm Oesophagostomum dentatum.</title>
        <authorList>
            <person name="Mitreva M."/>
        </authorList>
    </citation>
    <scope>NUCLEOTIDE SEQUENCE [LARGE SCALE GENOMIC DNA]</scope>
    <source>
        <strain evidence="1 2">OD-Hann</strain>
    </source>
</reference>
<protein>
    <submittedName>
        <fullName evidence="1">Uncharacterized protein</fullName>
    </submittedName>
</protein>
<proteinExistence type="predicted"/>
<organism evidence="1 2">
    <name type="scientific">Oesophagostomum dentatum</name>
    <name type="common">Nodular worm</name>
    <dbReference type="NCBI Taxonomy" id="61180"/>
    <lineage>
        <taxon>Eukaryota</taxon>
        <taxon>Metazoa</taxon>
        <taxon>Ecdysozoa</taxon>
        <taxon>Nematoda</taxon>
        <taxon>Chromadorea</taxon>
        <taxon>Rhabditida</taxon>
        <taxon>Rhabditina</taxon>
        <taxon>Rhabditomorpha</taxon>
        <taxon>Strongyloidea</taxon>
        <taxon>Strongylidae</taxon>
        <taxon>Oesophagostomum</taxon>
    </lineage>
</organism>
<keyword evidence="2" id="KW-1185">Reference proteome</keyword>
<dbReference type="EMBL" id="KN549795">
    <property type="protein sequence ID" value="KHJ95975.1"/>
    <property type="molecule type" value="Genomic_DNA"/>
</dbReference>
<dbReference type="AlphaFoldDB" id="A0A0B1TKN1"/>
<evidence type="ECO:0000313" key="2">
    <source>
        <dbReference type="Proteomes" id="UP000053660"/>
    </source>
</evidence>
<dbReference type="Proteomes" id="UP000053660">
    <property type="component" value="Unassembled WGS sequence"/>
</dbReference>
<evidence type="ECO:0000313" key="1">
    <source>
        <dbReference type="EMBL" id="KHJ95975.1"/>
    </source>
</evidence>
<gene>
    <name evidence="1" type="ORF">OESDEN_04072</name>
</gene>
<accession>A0A0B1TKN1</accession>
<name>A0A0B1TKN1_OESDE</name>